<evidence type="ECO:0000313" key="2">
    <source>
        <dbReference type="Proteomes" id="UP001500466"/>
    </source>
</evidence>
<keyword evidence="2" id="KW-1185">Reference proteome</keyword>
<dbReference type="Proteomes" id="UP001500466">
    <property type="component" value="Unassembled WGS sequence"/>
</dbReference>
<evidence type="ECO:0008006" key="3">
    <source>
        <dbReference type="Google" id="ProtNLM"/>
    </source>
</evidence>
<dbReference type="EMBL" id="BAABHS010000036">
    <property type="protein sequence ID" value="GAA4988849.1"/>
    <property type="molecule type" value="Genomic_DNA"/>
</dbReference>
<proteinExistence type="predicted"/>
<reference evidence="2" key="1">
    <citation type="journal article" date="2019" name="Int. J. Syst. Evol. Microbiol.">
        <title>The Global Catalogue of Microorganisms (GCM) 10K type strain sequencing project: providing services to taxonomists for standard genome sequencing and annotation.</title>
        <authorList>
            <consortium name="The Broad Institute Genomics Platform"/>
            <consortium name="The Broad Institute Genome Sequencing Center for Infectious Disease"/>
            <person name="Wu L."/>
            <person name="Ma J."/>
        </authorList>
    </citation>
    <scope>NUCLEOTIDE SEQUENCE [LARGE SCALE GENOMIC DNA]</scope>
    <source>
        <strain evidence="2">JCM 17986</strain>
    </source>
</reference>
<accession>A0ABP9I6F6</accession>
<dbReference type="RefSeq" id="WP_345679826.1">
    <property type="nucleotide sequence ID" value="NZ_BAABHS010000036.1"/>
</dbReference>
<organism evidence="1 2">
    <name type="scientific">Yinghuangia aomiensis</name>
    <dbReference type="NCBI Taxonomy" id="676205"/>
    <lineage>
        <taxon>Bacteria</taxon>
        <taxon>Bacillati</taxon>
        <taxon>Actinomycetota</taxon>
        <taxon>Actinomycetes</taxon>
        <taxon>Kitasatosporales</taxon>
        <taxon>Streptomycetaceae</taxon>
        <taxon>Yinghuangia</taxon>
    </lineage>
</organism>
<evidence type="ECO:0000313" key="1">
    <source>
        <dbReference type="EMBL" id="GAA4988849.1"/>
    </source>
</evidence>
<name>A0ABP9I6F6_9ACTN</name>
<protein>
    <recommendedName>
        <fullName evidence="3">NIPSNAP protein</fullName>
    </recommendedName>
</protein>
<gene>
    <name evidence="1" type="ORF">GCM10023205_69840</name>
</gene>
<comment type="caution">
    <text evidence="1">The sequence shown here is derived from an EMBL/GenBank/DDBJ whole genome shotgun (WGS) entry which is preliminary data.</text>
</comment>
<sequence length="121" mass="14563">MIYLVYRMKMTERSRRNQKEFWAWLEERERWFYHDLPMVREVRWYYSVIGDVYVLENWAAFDDEAAWGAYRKALSGLKADTGWESERVSQDDWWEFLDTRFVTDCPVPVGFARGQSASASP</sequence>